<feature type="region of interest" description="Disordered" evidence="3">
    <location>
        <begin position="44"/>
        <end position="160"/>
    </location>
</feature>
<dbReference type="EMBL" id="JAEPRD010000060">
    <property type="protein sequence ID" value="KAG2202463.1"/>
    <property type="molecule type" value="Genomic_DNA"/>
</dbReference>
<proteinExistence type="inferred from homology"/>
<accession>A0A8H7V3X8</accession>
<protein>
    <recommendedName>
        <fullName evidence="2">rRNA-processing protein FYV7</fullName>
    </recommendedName>
</protein>
<sequence length="204" mass="24174">MPPKTQPKKPRKPLTPLQRKQQKRKYELIHKATVKSQYYKTLNKDAEAGEDTPDYVKEIFGTPERTIDKDGNVVELERENVEEEDQVFDLDEESSSEEEEDEKDDNEETQRLNKRQKRLEAMTRLPKPNPFKTQLQVREKRKLDSQQEKEERQKSFKEAKKARVEYYKGRSEERTKMLAKTKKGQPKMASQMDVLLGKIQKSMN</sequence>
<comment type="similarity">
    <text evidence="1">Belongs to the FYV7 family.</text>
</comment>
<dbReference type="Proteomes" id="UP000603453">
    <property type="component" value="Unassembled WGS sequence"/>
</dbReference>
<evidence type="ECO:0000313" key="4">
    <source>
        <dbReference type="EMBL" id="KAG2202463.1"/>
    </source>
</evidence>
<organism evidence="4 5">
    <name type="scientific">Mucor saturninus</name>
    <dbReference type="NCBI Taxonomy" id="64648"/>
    <lineage>
        <taxon>Eukaryota</taxon>
        <taxon>Fungi</taxon>
        <taxon>Fungi incertae sedis</taxon>
        <taxon>Mucoromycota</taxon>
        <taxon>Mucoromycotina</taxon>
        <taxon>Mucoromycetes</taxon>
        <taxon>Mucorales</taxon>
        <taxon>Mucorineae</taxon>
        <taxon>Mucoraceae</taxon>
        <taxon>Mucor</taxon>
    </lineage>
</organism>
<feature type="compositionally biased region" description="Basic and acidic residues" evidence="3">
    <location>
        <begin position="65"/>
        <end position="79"/>
    </location>
</feature>
<dbReference type="AlphaFoldDB" id="A0A8H7V3X8"/>
<evidence type="ECO:0000256" key="3">
    <source>
        <dbReference type="SAM" id="MobiDB-lite"/>
    </source>
</evidence>
<evidence type="ECO:0000256" key="2">
    <source>
        <dbReference type="ARBA" id="ARBA00018780"/>
    </source>
</evidence>
<feature type="region of interest" description="Disordered" evidence="3">
    <location>
        <begin position="1"/>
        <end position="26"/>
    </location>
</feature>
<dbReference type="OrthoDB" id="2135053at2759"/>
<reference evidence="4" key="1">
    <citation type="submission" date="2020-12" db="EMBL/GenBank/DDBJ databases">
        <title>Metabolic potential, ecology and presence of endohyphal bacteria is reflected in genomic diversity of Mucoromycotina.</title>
        <authorList>
            <person name="Muszewska A."/>
            <person name="Okrasinska A."/>
            <person name="Steczkiewicz K."/>
            <person name="Drgas O."/>
            <person name="Orlowska M."/>
            <person name="Perlinska-Lenart U."/>
            <person name="Aleksandrzak-Piekarczyk T."/>
            <person name="Szatraj K."/>
            <person name="Zielenkiewicz U."/>
            <person name="Pilsyk S."/>
            <person name="Malc E."/>
            <person name="Mieczkowski P."/>
            <person name="Kruszewska J.S."/>
            <person name="Biernat P."/>
            <person name="Pawlowska J."/>
        </authorList>
    </citation>
    <scope>NUCLEOTIDE SEQUENCE</scope>
    <source>
        <strain evidence="4">WA0000017839</strain>
    </source>
</reference>
<gene>
    <name evidence="4" type="ORF">INT47_013079</name>
</gene>
<feature type="compositionally biased region" description="Basic and acidic residues" evidence="3">
    <location>
        <begin position="137"/>
        <end position="160"/>
    </location>
</feature>
<feature type="compositionally biased region" description="Basic residues" evidence="3">
    <location>
        <begin position="1"/>
        <end position="12"/>
    </location>
</feature>
<dbReference type="PANTHER" id="PTHR41805">
    <property type="entry name" value="EXPRESSED PROTEIN"/>
    <property type="match status" value="1"/>
</dbReference>
<dbReference type="InterPro" id="IPR013730">
    <property type="entry name" value="Fyv7/TAP26"/>
</dbReference>
<dbReference type="PANTHER" id="PTHR41805:SF1">
    <property type="entry name" value="RRNA-PROCESSING PROTEIN FYV7"/>
    <property type="match status" value="1"/>
</dbReference>
<feature type="compositionally biased region" description="Acidic residues" evidence="3">
    <location>
        <begin position="80"/>
        <end position="107"/>
    </location>
</feature>
<name>A0A8H7V3X8_9FUNG</name>
<keyword evidence="5" id="KW-1185">Reference proteome</keyword>
<dbReference type="Pfam" id="PF08524">
    <property type="entry name" value="rRNA_processing"/>
    <property type="match status" value="1"/>
</dbReference>
<evidence type="ECO:0000313" key="5">
    <source>
        <dbReference type="Proteomes" id="UP000603453"/>
    </source>
</evidence>
<evidence type="ECO:0000256" key="1">
    <source>
        <dbReference type="ARBA" id="ARBA00006800"/>
    </source>
</evidence>
<comment type="caution">
    <text evidence="4">The sequence shown here is derived from an EMBL/GenBank/DDBJ whole genome shotgun (WGS) entry which is preliminary data.</text>
</comment>